<evidence type="ECO:0000313" key="4">
    <source>
        <dbReference type="EMBL" id="SFS12005.1"/>
    </source>
</evidence>
<dbReference type="AlphaFoldDB" id="A0A1I6M8G3"/>
<accession>A0A1I6M8G3</accession>
<dbReference type="Pfam" id="PF13517">
    <property type="entry name" value="FG-GAP_3"/>
    <property type="match status" value="3"/>
</dbReference>
<keyword evidence="2" id="KW-0677">Repeat</keyword>
<keyword evidence="3" id="KW-0325">Glycoprotein</keyword>
<gene>
    <name evidence="4" type="ORF">SAMN05421771_2047</name>
</gene>
<evidence type="ECO:0000256" key="2">
    <source>
        <dbReference type="ARBA" id="ARBA00022737"/>
    </source>
</evidence>
<proteinExistence type="predicted"/>
<evidence type="ECO:0000256" key="3">
    <source>
        <dbReference type="ARBA" id="ARBA00023180"/>
    </source>
</evidence>
<dbReference type="InterPro" id="IPR013519">
    <property type="entry name" value="Int_alpha_beta-p"/>
</dbReference>
<dbReference type="Gene3D" id="2.130.10.130">
    <property type="entry name" value="Integrin alpha, N-terminal"/>
    <property type="match status" value="3"/>
</dbReference>
<dbReference type="STRING" id="474950.SAMN05421771_2047"/>
<organism evidence="4 5">
    <name type="scientific">Granulicella pectinivorans</name>
    <dbReference type="NCBI Taxonomy" id="474950"/>
    <lineage>
        <taxon>Bacteria</taxon>
        <taxon>Pseudomonadati</taxon>
        <taxon>Acidobacteriota</taxon>
        <taxon>Terriglobia</taxon>
        <taxon>Terriglobales</taxon>
        <taxon>Acidobacteriaceae</taxon>
        <taxon>Granulicella</taxon>
    </lineage>
</organism>
<dbReference type="PANTHER" id="PTHR44103">
    <property type="entry name" value="PROPROTEIN CONVERTASE P"/>
    <property type="match status" value="1"/>
</dbReference>
<dbReference type="PANTHER" id="PTHR44103:SF1">
    <property type="entry name" value="PROPROTEIN CONVERTASE P"/>
    <property type="match status" value="1"/>
</dbReference>
<name>A0A1I6M8G3_9BACT</name>
<evidence type="ECO:0000313" key="5">
    <source>
        <dbReference type="Proteomes" id="UP000199024"/>
    </source>
</evidence>
<evidence type="ECO:0000256" key="1">
    <source>
        <dbReference type="ARBA" id="ARBA00022729"/>
    </source>
</evidence>
<dbReference type="InterPro" id="IPR028994">
    <property type="entry name" value="Integrin_alpha_N"/>
</dbReference>
<keyword evidence="1" id="KW-0732">Signal</keyword>
<dbReference type="SMART" id="SM00191">
    <property type="entry name" value="Int_alpha"/>
    <property type="match status" value="3"/>
</dbReference>
<protein>
    <submittedName>
        <fullName evidence="4">FG-GAP repeat-containing protein</fullName>
    </submittedName>
</protein>
<dbReference type="SUPFAM" id="SSF69318">
    <property type="entry name" value="Integrin alpha N-terminal domain"/>
    <property type="match status" value="2"/>
</dbReference>
<keyword evidence="5" id="KW-1185">Reference proteome</keyword>
<dbReference type="OrthoDB" id="1488578at2"/>
<reference evidence="4 5" key="1">
    <citation type="submission" date="2016-10" db="EMBL/GenBank/DDBJ databases">
        <authorList>
            <person name="de Groot N.N."/>
        </authorList>
    </citation>
    <scope>NUCLEOTIDE SEQUENCE [LARGE SCALE GENOMIC DNA]</scope>
    <source>
        <strain evidence="4 5">DSM 21001</strain>
    </source>
</reference>
<dbReference type="Proteomes" id="UP000199024">
    <property type="component" value="Unassembled WGS sequence"/>
</dbReference>
<dbReference type="InterPro" id="IPR013517">
    <property type="entry name" value="FG-GAP"/>
</dbReference>
<sequence length="647" mass="65046">MLSFALRFSSVMSPSTTSFRACAALSLKRCGHAALLLVTMGGLLLGVDNKADAQVQPRLAVTTPLPTTMTLAIAKVASPSVAITTVASGTPIALTATVSTTGGILSGLGLVNFCDASAAHCTDIHLLGTASAVAGVATLRFVPASGVRSYKAVFMPTHLAATCTSSVLPLTVTAASPTALAVLTSTGSAGTYNLTAEVTGSSAIYPTAVQLVDQSAPAPGVLSNVSLVPASSSVSFARSSTETVNEGLDQVLIGDFNGDGINDAVVSSTCCGNYNVNYTLTLLIGKGDGTFLPNPHILNLSAGINPISALMAVDLNGDGSLDLVVETSFQVLMLFNNGVGVFSSPQIIPGLAGLFGGALGSGDFNGDGMLDLVFANLVSGAVQISYGTGGGGFSSPVTVFTTSAQGPVALTVADFNNDGNADIAIVGNSVNAVYLGTGTGTFTQSSSLNTTANRGLSIVAVDYNGDGNTDLITSDQVNDIVIWLGKGDGTFTRSGGIYNAAHYFGLAVADFNGDGIPDLFAATGWPLGQVWMVTPTGALNPVSFPLPDGSYVSAIAAGDLNRDGYVDLLVGSNMDVGSTSAPSLVHAYLSCATSISTGTATGVTLYGNGTHTVVVQAGDATYSPSTSPALSLTGISVPTTLTLILMH</sequence>
<dbReference type="EMBL" id="FOZL01000001">
    <property type="protein sequence ID" value="SFS12005.1"/>
    <property type="molecule type" value="Genomic_DNA"/>
</dbReference>